<dbReference type="Gene3D" id="3.20.20.70">
    <property type="entry name" value="Aldolase class I"/>
    <property type="match status" value="1"/>
</dbReference>
<dbReference type="SUPFAM" id="SSF51445">
    <property type="entry name" value="(Trans)glycosidases"/>
    <property type="match status" value="1"/>
</dbReference>
<dbReference type="Proteomes" id="UP000423156">
    <property type="component" value="Unassembled WGS sequence"/>
</dbReference>
<dbReference type="SUPFAM" id="SSF51011">
    <property type="entry name" value="Glycosyl hydrolase domain"/>
    <property type="match status" value="1"/>
</dbReference>
<dbReference type="EC" id="3.2.1.22" evidence="3 8"/>
<accession>A0AA90ZR13</accession>
<dbReference type="GO" id="GO:0016052">
    <property type="term" value="P:carbohydrate catabolic process"/>
    <property type="evidence" value="ECO:0007669"/>
    <property type="project" value="UniProtKB-ARBA"/>
</dbReference>
<keyword evidence="4" id="KW-0732">Signal</keyword>
<evidence type="ECO:0000256" key="2">
    <source>
        <dbReference type="ARBA" id="ARBA00009743"/>
    </source>
</evidence>
<dbReference type="EMBL" id="VZBZ01000025">
    <property type="protein sequence ID" value="MQN76904.1"/>
    <property type="molecule type" value="Genomic_DNA"/>
</dbReference>
<protein>
    <recommendedName>
        <fullName evidence="3 8">Alpha-galactosidase</fullName>
        <ecNumber evidence="3 8">3.2.1.22</ecNumber>
    </recommendedName>
    <alternativeName>
        <fullName evidence="8">Melibiase</fullName>
    </alternativeName>
</protein>
<reference evidence="11" key="1">
    <citation type="submission" date="2019-09" db="EMBL/GenBank/DDBJ databases">
        <title>Distinct polysaccharide growth profiles of human intestinal Prevotella copri isolates.</title>
        <authorList>
            <person name="Fehlner-Peach H."/>
            <person name="Magnabosco C."/>
            <person name="Raghavan V."/>
            <person name="Scher J.U."/>
            <person name="Tett A."/>
            <person name="Cox L.M."/>
            <person name="Gottsegen C."/>
            <person name="Watters A."/>
            <person name="Wiltshire- Gordon J.D."/>
            <person name="Segata N."/>
            <person name="Bonneau R."/>
            <person name="Littman D.R."/>
        </authorList>
    </citation>
    <scope>NUCLEOTIDE SEQUENCE [LARGE SCALE GENOMIC DNA]</scope>
    <source>
        <strain evidence="11">BU41712</strain>
    </source>
</reference>
<name>A0AA90ZR13_9BACT</name>
<keyword evidence="5 8" id="KW-0378">Hydrolase</keyword>
<gene>
    <name evidence="10" type="ORF">F7D71_03285</name>
</gene>
<proteinExistence type="inferred from homology"/>
<dbReference type="InterPro" id="IPR002241">
    <property type="entry name" value="Glyco_hydro_27"/>
</dbReference>
<comment type="similarity">
    <text evidence="2 8">Belongs to the glycosyl hydrolase 27 family.</text>
</comment>
<evidence type="ECO:0000259" key="9">
    <source>
        <dbReference type="Pfam" id="PF17801"/>
    </source>
</evidence>
<evidence type="ECO:0000256" key="6">
    <source>
        <dbReference type="ARBA" id="ARBA00023157"/>
    </source>
</evidence>
<evidence type="ECO:0000256" key="4">
    <source>
        <dbReference type="ARBA" id="ARBA00022729"/>
    </source>
</evidence>
<dbReference type="PRINTS" id="PR00740">
    <property type="entry name" value="GLHYDRLASE27"/>
</dbReference>
<dbReference type="InterPro" id="IPR000111">
    <property type="entry name" value="Glyco_hydro_27/36_CS"/>
</dbReference>
<evidence type="ECO:0000256" key="3">
    <source>
        <dbReference type="ARBA" id="ARBA00012755"/>
    </source>
</evidence>
<dbReference type="PROSITE" id="PS00512">
    <property type="entry name" value="ALPHA_GALACTOSIDASE"/>
    <property type="match status" value="1"/>
</dbReference>
<evidence type="ECO:0000256" key="8">
    <source>
        <dbReference type="RuleBase" id="RU361168"/>
    </source>
</evidence>
<dbReference type="InterPro" id="IPR041233">
    <property type="entry name" value="Melibiase_C"/>
</dbReference>
<sequence>MAQPANGQMFFGKPKVVSDSAYLAQAQTPPMGWNSWNKFGCNVSEKLIMDMADKMVESGMKDAGYQYVVIDDCWQVERDSLGFIQADPDRFPHGMKYLADYIHSKGLKFGLYSCAGSYTCQGRPGSRGHQFQDALMYAKWGVDYLKYDWCSDEGQNAQAAYATMSDAIKESGRPIILSICEWGEHEPWKWGKGIGHLWRVTADIRDCYQCLFDWGGVGVLNVIDKMADLYPYAGPGHWNDAEMLEVGNGGMTKDEYITHFSMWCMLAAPLMAGNDLTKMDKDTHEILTNKEVIAVDQDPMGEQGRRFMDMGEKEIWAKPLSNGELAVCFLNRTDFPWKLDYNWRAQTIYFANEVNIHANEYVIRDLWKHKDIGTTAQNTKATIPAHGVLMVRLSKKAK</sequence>
<dbReference type="Gene3D" id="2.60.40.1180">
    <property type="entry name" value="Golgi alpha-mannosidase II"/>
    <property type="match status" value="1"/>
</dbReference>
<evidence type="ECO:0000256" key="5">
    <source>
        <dbReference type="ARBA" id="ARBA00022801"/>
    </source>
</evidence>
<dbReference type="FunFam" id="3.20.20.70:FF:000202">
    <property type="entry name" value="Alpha-galactosidase"/>
    <property type="match status" value="1"/>
</dbReference>
<dbReference type="AlphaFoldDB" id="A0AA90ZR13"/>
<dbReference type="CDD" id="cd14792">
    <property type="entry name" value="GH27"/>
    <property type="match status" value="1"/>
</dbReference>
<dbReference type="Pfam" id="PF16499">
    <property type="entry name" value="Melibiase_2"/>
    <property type="match status" value="1"/>
</dbReference>
<feature type="domain" description="Alpha galactosidase C-terminal" evidence="9">
    <location>
        <begin position="311"/>
        <end position="393"/>
    </location>
</feature>
<evidence type="ECO:0000256" key="7">
    <source>
        <dbReference type="ARBA" id="ARBA00023295"/>
    </source>
</evidence>
<organism evidence="10 11">
    <name type="scientific">Segatella copri</name>
    <dbReference type="NCBI Taxonomy" id="165179"/>
    <lineage>
        <taxon>Bacteria</taxon>
        <taxon>Pseudomonadati</taxon>
        <taxon>Bacteroidota</taxon>
        <taxon>Bacteroidia</taxon>
        <taxon>Bacteroidales</taxon>
        <taxon>Prevotellaceae</taxon>
        <taxon>Segatella</taxon>
    </lineage>
</organism>
<dbReference type="PANTHER" id="PTHR11452">
    <property type="entry name" value="ALPHA-GALACTOSIDASE/ALPHA-N-ACETYLGALACTOSAMINIDASE"/>
    <property type="match status" value="1"/>
</dbReference>
<dbReference type="PANTHER" id="PTHR11452:SF75">
    <property type="entry name" value="ALPHA-GALACTOSIDASE MEL1"/>
    <property type="match status" value="1"/>
</dbReference>
<dbReference type="InterPro" id="IPR013780">
    <property type="entry name" value="Glyco_hydro_b"/>
</dbReference>
<comment type="caution">
    <text evidence="10">The sequence shown here is derived from an EMBL/GenBank/DDBJ whole genome shotgun (WGS) entry which is preliminary data.</text>
</comment>
<dbReference type="GO" id="GO:0004557">
    <property type="term" value="F:alpha-galactosidase activity"/>
    <property type="evidence" value="ECO:0007669"/>
    <property type="project" value="UniProtKB-EC"/>
</dbReference>
<comment type="catalytic activity">
    <reaction evidence="1 8">
        <text>Hydrolysis of terminal, non-reducing alpha-D-galactose residues in alpha-D-galactosides, including galactose oligosaccharides, galactomannans and galactolipids.</text>
        <dbReference type="EC" id="3.2.1.22"/>
    </reaction>
</comment>
<dbReference type="InterPro" id="IPR013785">
    <property type="entry name" value="Aldolase_TIM"/>
</dbReference>
<evidence type="ECO:0000313" key="11">
    <source>
        <dbReference type="Proteomes" id="UP000423156"/>
    </source>
</evidence>
<evidence type="ECO:0000256" key="1">
    <source>
        <dbReference type="ARBA" id="ARBA00001255"/>
    </source>
</evidence>
<keyword evidence="6 8" id="KW-1015">Disulfide bond</keyword>
<evidence type="ECO:0000313" key="10">
    <source>
        <dbReference type="EMBL" id="MQN76904.1"/>
    </source>
</evidence>
<dbReference type="Pfam" id="PF17801">
    <property type="entry name" value="Melibiase_C"/>
    <property type="match status" value="1"/>
</dbReference>
<keyword evidence="7 8" id="KW-0326">Glycosidase</keyword>
<dbReference type="InterPro" id="IPR017853">
    <property type="entry name" value="GH"/>
</dbReference>